<protein>
    <recommendedName>
        <fullName evidence="2">Structural maintenance of chromosomes protein 5</fullName>
    </recommendedName>
</protein>
<feature type="coiled-coil region" evidence="4">
    <location>
        <begin position="338"/>
        <end position="428"/>
    </location>
</feature>
<comment type="similarity">
    <text evidence="1">Belongs to the SMC family. SMC5 subfamily.</text>
</comment>
<name>A0A0R3RHS8_9BILA</name>
<evidence type="ECO:0000313" key="6">
    <source>
        <dbReference type="Proteomes" id="UP000050640"/>
    </source>
</evidence>
<accession>A0A0R3RHS8</accession>
<dbReference type="PANTHER" id="PTHR45916:SF1">
    <property type="entry name" value="STRUCTURAL MAINTENANCE OF CHROMOSOMES PROTEIN 5"/>
    <property type="match status" value="1"/>
</dbReference>
<dbReference type="STRING" id="1147741.A0A0R3RHS8"/>
<evidence type="ECO:0000259" key="5">
    <source>
        <dbReference type="Pfam" id="PF02463"/>
    </source>
</evidence>
<evidence type="ECO:0000256" key="1">
    <source>
        <dbReference type="ARBA" id="ARBA00010171"/>
    </source>
</evidence>
<organism evidence="6 7">
    <name type="scientific">Elaeophora elaphi</name>
    <dbReference type="NCBI Taxonomy" id="1147741"/>
    <lineage>
        <taxon>Eukaryota</taxon>
        <taxon>Metazoa</taxon>
        <taxon>Ecdysozoa</taxon>
        <taxon>Nematoda</taxon>
        <taxon>Chromadorea</taxon>
        <taxon>Rhabditida</taxon>
        <taxon>Spirurina</taxon>
        <taxon>Spiruromorpha</taxon>
        <taxon>Filarioidea</taxon>
        <taxon>Onchocercidae</taxon>
        <taxon>Elaeophora</taxon>
    </lineage>
</organism>
<dbReference type="GO" id="GO:0030915">
    <property type="term" value="C:Smc5-Smc6 complex"/>
    <property type="evidence" value="ECO:0007669"/>
    <property type="project" value="TreeGrafter"/>
</dbReference>
<feature type="coiled-coil region" evidence="4">
    <location>
        <begin position="803"/>
        <end position="830"/>
    </location>
</feature>
<dbReference type="PANTHER" id="PTHR45916">
    <property type="entry name" value="STRUCTURAL MAINTENANCE OF CHROMOSOMES PROTEIN 5"/>
    <property type="match status" value="1"/>
</dbReference>
<dbReference type="Gene3D" id="3.40.50.300">
    <property type="entry name" value="P-loop containing nucleotide triphosphate hydrolases"/>
    <property type="match status" value="2"/>
</dbReference>
<evidence type="ECO:0000313" key="7">
    <source>
        <dbReference type="WBParaSite" id="EEL_0000102101-mRNA-1"/>
    </source>
</evidence>
<dbReference type="GO" id="GO:0000724">
    <property type="term" value="P:double-strand break repair via homologous recombination"/>
    <property type="evidence" value="ECO:0007669"/>
    <property type="project" value="TreeGrafter"/>
</dbReference>
<feature type="coiled-coil region" evidence="4">
    <location>
        <begin position="677"/>
        <end position="718"/>
    </location>
</feature>
<dbReference type="GO" id="GO:0003697">
    <property type="term" value="F:single-stranded DNA binding"/>
    <property type="evidence" value="ECO:0007669"/>
    <property type="project" value="TreeGrafter"/>
</dbReference>
<sequence>MLTNEIEACVFLIAFLYFQKAYVFSTTMNVNKQRKTVGAAEHFPDGSITKIIFNNFLTYEYMEIFPGPNLNVIIGPNGTGKSTIMCGLCLAVGGTPGILGRSELLADYIKHGSEEGSVEVFIRDSKLGKDRRLSIVLHRYDHSDYFVDGEKVTQTKLRGVVESYNIQIDNPCTFLAQDKVKSFAEQKSHWLLKNTEKAVGKKLVDLHDSIHEVRFDRSPFLHTKCLEDSLNSVQSELKTLVPLIENYRRRETMREHIRLLQCKQLHLEYLESEMIAHERMQYKRMKEAELEETKEAMLPIKRLLQQQKIVNERHKCEEKNAMDGLLLVEKETEKLLAVESVDESVLNAKKDYERAKKECDEWEERLSAARTEHNLLEEKLTIAEREFASIEKENSAVKEEYLEWNMKEEELDKQKSVLNNKINEIDSRMRGLYSSQFVKKCFYFCIHGFQHLIECFVLSVMGAIDADQQLFRKKFVVLKGNGREMKCGEAWQWYESQKEKFRHPVFVPLLFMSLVSDDAAVYLENIIAHRDLLMFIFRCKEDEMLLTDKRHPWKINSCIISDNEIAHFQKQEMVPAHLCSLGFTCMASNLYTAPDPVKAYLNSVASLHKIPIGTQTTENRLDEVCEILKNSHRLFLTNSLRVRISISRYSGNLSVRTEALRTSLRFLVVHTALPKNNVESLSELEKQLAKLKELSKEMRLAQERIGEAEKNIAQGRERCRRKMDAFIKKKDARNIISNQLRSKAARMQAIENDKPDLNVAAQKFQKVKSEIIKKSFERAEKIVELMERRKLLIQNALFASLSAKKVMKELDILQKRLHLFEEEYESKSDAIRHTEITVKLAMQTVQEDKQRLYESIGIEDSSTNEADEALEILKRAFDFHAIPNTKEAVQVEMARQQGKLDALHSEGEKKDIERFEELTRKRELLTKEMDAKKKDVVEWENKLNNLLEQWLLQLEGIVGKLNQYFSSFFESMGCSGEVHLQKPDDKHDILKYGIIVTAKFREGERLRQLTHQTQSGGERSVITMLYILALQKLTVVPFRCVDEINQGMDPKNEKLVFNMIVDMLSKDNDLTKTQYFILTPKLVPDLKFNQKTKIHCIHSGGKLTKRKFNNRVLSAETWLSLLHFIKL</sequence>
<proteinExistence type="inferred from homology"/>
<dbReference type="Proteomes" id="UP000050640">
    <property type="component" value="Unplaced"/>
</dbReference>
<keyword evidence="6" id="KW-1185">Reference proteome</keyword>
<dbReference type="Pfam" id="PF02463">
    <property type="entry name" value="SMC_N"/>
    <property type="match status" value="1"/>
</dbReference>
<dbReference type="InterPro" id="IPR027417">
    <property type="entry name" value="P-loop_NTPase"/>
</dbReference>
<dbReference type="GO" id="GO:0005634">
    <property type="term" value="C:nucleus"/>
    <property type="evidence" value="ECO:0007669"/>
    <property type="project" value="TreeGrafter"/>
</dbReference>
<evidence type="ECO:0000256" key="3">
    <source>
        <dbReference type="ARBA" id="ARBA00023054"/>
    </source>
</evidence>
<dbReference type="InterPro" id="IPR003395">
    <property type="entry name" value="RecF/RecN/SMC_N"/>
</dbReference>
<feature type="domain" description="RecF/RecN/SMC N-terminal" evidence="5">
    <location>
        <begin position="48"/>
        <end position="1062"/>
    </location>
</feature>
<evidence type="ECO:0000256" key="2">
    <source>
        <dbReference type="ARBA" id="ARBA00018687"/>
    </source>
</evidence>
<dbReference type="AlphaFoldDB" id="A0A0R3RHS8"/>
<dbReference type="WBParaSite" id="EEL_0000102101-mRNA-1">
    <property type="protein sequence ID" value="EEL_0000102101-mRNA-1"/>
    <property type="gene ID" value="EEL_0000102101"/>
</dbReference>
<keyword evidence="3 4" id="KW-0175">Coiled coil</keyword>
<dbReference type="SUPFAM" id="SSF52540">
    <property type="entry name" value="P-loop containing nucleoside triphosphate hydrolases"/>
    <property type="match status" value="2"/>
</dbReference>
<feature type="coiled-coil region" evidence="4">
    <location>
        <begin position="915"/>
        <end position="949"/>
    </location>
</feature>
<reference evidence="7" key="1">
    <citation type="submission" date="2017-02" db="UniProtKB">
        <authorList>
            <consortium name="WormBaseParasite"/>
        </authorList>
    </citation>
    <scope>IDENTIFICATION</scope>
</reference>
<evidence type="ECO:0000256" key="4">
    <source>
        <dbReference type="SAM" id="Coils"/>
    </source>
</evidence>